<protein>
    <submittedName>
        <fullName evidence="2">Uncharacterized protein</fullName>
    </submittedName>
</protein>
<keyword evidence="1" id="KW-0472">Membrane</keyword>
<evidence type="ECO:0000313" key="2">
    <source>
        <dbReference type="EMBL" id="MDI6452459.1"/>
    </source>
</evidence>
<accession>A0AAW6U794</accession>
<reference evidence="2" key="1">
    <citation type="submission" date="2023-05" db="EMBL/GenBank/DDBJ databases">
        <title>Mariniplasma microaerophilum sp. nov., a novel anaerobic mollicute isolated from terrestrial mud volcano, Taman Peninsula, Russia.</title>
        <authorList>
            <person name="Khomyakova M.A."/>
            <person name="Merkel A.Y."/>
            <person name="Slobodkin A.I."/>
        </authorList>
    </citation>
    <scope>NUCLEOTIDE SEQUENCE</scope>
    <source>
        <strain evidence="2">M4Ah</strain>
    </source>
</reference>
<dbReference type="RefSeq" id="WP_282838874.1">
    <property type="nucleotide sequence ID" value="NZ_JASCXW010000005.1"/>
</dbReference>
<gene>
    <name evidence="2" type="ORF">QJ521_02675</name>
</gene>
<dbReference type="Proteomes" id="UP001431532">
    <property type="component" value="Unassembled WGS sequence"/>
</dbReference>
<comment type="caution">
    <text evidence="2">The sequence shown here is derived from an EMBL/GenBank/DDBJ whole genome shotgun (WGS) entry which is preliminary data.</text>
</comment>
<proteinExistence type="predicted"/>
<dbReference type="EMBL" id="JASCXW010000005">
    <property type="protein sequence ID" value="MDI6452459.1"/>
    <property type="molecule type" value="Genomic_DNA"/>
</dbReference>
<keyword evidence="3" id="KW-1185">Reference proteome</keyword>
<evidence type="ECO:0000256" key="1">
    <source>
        <dbReference type="SAM" id="Phobius"/>
    </source>
</evidence>
<keyword evidence="1" id="KW-1133">Transmembrane helix</keyword>
<keyword evidence="1" id="KW-0812">Transmembrane</keyword>
<sequence>MTNNNTNTLRRLMLVSVVYFLLALSVFTVVVYAWFTLTNTNLTALVSKVSEVEAEYEFYVYKDQLHNGSTNLTLIDNVCLTETDDLCYRYIPNPTTAHLIDGSVAPGERFSFAIKILNIGSSQAYLKLDFGGVESSGYDLAVNKIQTAFLYEVTQISYIIDGVESEDMKENAPSIYHSSYFSSNSEMIYPLVKNIPMTVGGANNSMVVIYFDLYFDPTIYGEDEFGVPYTNSNIFKKQSFIVEHVYMIITANTD</sequence>
<evidence type="ECO:0000313" key="3">
    <source>
        <dbReference type="Proteomes" id="UP001431532"/>
    </source>
</evidence>
<dbReference type="AlphaFoldDB" id="A0AAW6U794"/>
<name>A0AAW6U794_9MOLU</name>
<feature type="transmembrane region" description="Helical" evidence="1">
    <location>
        <begin position="12"/>
        <end position="35"/>
    </location>
</feature>
<organism evidence="2 3">
    <name type="scientific">Peloplasma aerotolerans</name>
    <dbReference type="NCBI Taxonomy" id="3044389"/>
    <lineage>
        <taxon>Bacteria</taxon>
        <taxon>Bacillati</taxon>
        <taxon>Mycoplasmatota</taxon>
        <taxon>Mollicutes</taxon>
        <taxon>Acholeplasmatales</taxon>
        <taxon>Acholeplasmataceae</taxon>
        <taxon>Peloplasma</taxon>
    </lineage>
</organism>